<dbReference type="AlphaFoldDB" id="A0ABD3KJZ1"/>
<feature type="region of interest" description="Disordered" evidence="1">
    <location>
        <begin position="55"/>
        <end position="89"/>
    </location>
</feature>
<evidence type="ECO:0000313" key="3">
    <source>
        <dbReference type="Proteomes" id="UP001634007"/>
    </source>
</evidence>
<dbReference type="PANTHER" id="PTHR34776:SF1">
    <property type="entry name" value="F17F16.3 PROTEIN"/>
    <property type="match status" value="1"/>
</dbReference>
<dbReference type="EMBL" id="JBJKBG010000005">
    <property type="protein sequence ID" value="KAL3739652.1"/>
    <property type="molecule type" value="Genomic_DNA"/>
</dbReference>
<evidence type="ECO:0000256" key="1">
    <source>
        <dbReference type="SAM" id="MobiDB-lite"/>
    </source>
</evidence>
<gene>
    <name evidence="2" type="ORF">ACJRO7_020983</name>
</gene>
<keyword evidence="3" id="KW-1185">Reference proteome</keyword>
<dbReference type="PANTHER" id="PTHR34776">
    <property type="entry name" value="F17F16.3 PROTEIN"/>
    <property type="match status" value="1"/>
</dbReference>
<accession>A0ABD3KJZ1</accession>
<comment type="caution">
    <text evidence="2">The sequence shown here is derived from an EMBL/GenBank/DDBJ whole genome shotgun (WGS) entry which is preliminary data.</text>
</comment>
<dbReference type="Proteomes" id="UP001634007">
    <property type="component" value="Unassembled WGS sequence"/>
</dbReference>
<organism evidence="2 3">
    <name type="scientific">Eucalyptus globulus</name>
    <name type="common">Tasmanian blue gum</name>
    <dbReference type="NCBI Taxonomy" id="34317"/>
    <lineage>
        <taxon>Eukaryota</taxon>
        <taxon>Viridiplantae</taxon>
        <taxon>Streptophyta</taxon>
        <taxon>Embryophyta</taxon>
        <taxon>Tracheophyta</taxon>
        <taxon>Spermatophyta</taxon>
        <taxon>Magnoliopsida</taxon>
        <taxon>eudicotyledons</taxon>
        <taxon>Gunneridae</taxon>
        <taxon>Pentapetalae</taxon>
        <taxon>rosids</taxon>
        <taxon>malvids</taxon>
        <taxon>Myrtales</taxon>
        <taxon>Myrtaceae</taxon>
        <taxon>Myrtoideae</taxon>
        <taxon>Eucalypteae</taxon>
        <taxon>Eucalyptus</taxon>
    </lineage>
</organism>
<reference evidence="2 3" key="1">
    <citation type="submission" date="2024-11" db="EMBL/GenBank/DDBJ databases">
        <title>Chromosome-level genome assembly of Eucalyptus globulus Labill. provides insights into its genome evolution.</title>
        <authorList>
            <person name="Li X."/>
        </authorList>
    </citation>
    <scope>NUCLEOTIDE SEQUENCE [LARGE SCALE GENOMIC DNA]</scope>
    <source>
        <strain evidence="2">CL2024</strain>
        <tissue evidence="2">Fresh tender leaves</tissue>
    </source>
</reference>
<sequence length="348" mass="39333">MGQGQEVKTRTHPDVKIQERGEIFFFYRPKVERDAAHGADDVQRLYIVLRPEFGERPVEEKQDPRSGKEGSDPDSSDKATVEGGHGRQEVNIEKQALLRLIVMGKKSLPHPSKRSRPQWGFVEMVTTKIDDVKSALKAEEYDTSTRGHHHTAAARALGEGIYRILRHESKGKKAHTHLIYKLEFPPEDEKEGSFPIQIKNPDQHGAGPSQFRGLQSKRKAVFPAHLQGQFGQLRYSQADPPDFLNYEGCELLLISASDDIEEELGLELKAEGEADPSCSDLLETFGETAPVDALLRGTWVWISIFLTLFSLCLTRETRFMFQLQLGMCNIFGTPNADLAIKFCRPKWF</sequence>
<proteinExistence type="predicted"/>
<evidence type="ECO:0000313" key="2">
    <source>
        <dbReference type="EMBL" id="KAL3739652.1"/>
    </source>
</evidence>
<protein>
    <submittedName>
        <fullName evidence="2">Uncharacterized protein</fullName>
    </submittedName>
</protein>
<name>A0ABD3KJZ1_EUCGL</name>